<evidence type="ECO:0000256" key="1">
    <source>
        <dbReference type="SAM" id="Phobius"/>
    </source>
</evidence>
<feature type="transmembrane region" description="Helical" evidence="1">
    <location>
        <begin position="76"/>
        <end position="99"/>
    </location>
</feature>
<dbReference type="EMBL" id="KZ293644">
    <property type="protein sequence ID" value="PBL04466.1"/>
    <property type="molecule type" value="Genomic_DNA"/>
</dbReference>
<evidence type="ECO:0000313" key="2">
    <source>
        <dbReference type="EMBL" id="PBL04466.1"/>
    </source>
</evidence>
<dbReference type="Proteomes" id="UP000217790">
    <property type="component" value="Unassembled WGS sequence"/>
</dbReference>
<reference evidence="3" key="1">
    <citation type="journal article" date="2017" name="Nat. Ecol. Evol.">
        <title>Genome expansion and lineage-specific genetic innovations in the forest pathogenic fungi Armillaria.</title>
        <authorList>
            <person name="Sipos G."/>
            <person name="Prasanna A.N."/>
            <person name="Walter M.C."/>
            <person name="O'Connor E."/>
            <person name="Balint B."/>
            <person name="Krizsan K."/>
            <person name="Kiss B."/>
            <person name="Hess J."/>
            <person name="Varga T."/>
            <person name="Slot J."/>
            <person name="Riley R."/>
            <person name="Boka B."/>
            <person name="Rigling D."/>
            <person name="Barry K."/>
            <person name="Lee J."/>
            <person name="Mihaltcheva S."/>
            <person name="LaButti K."/>
            <person name="Lipzen A."/>
            <person name="Waldron R."/>
            <person name="Moloney N.M."/>
            <person name="Sperisen C."/>
            <person name="Kredics L."/>
            <person name="Vagvoelgyi C."/>
            <person name="Patrignani A."/>
            <person name="Fitzpatrick D."/>
            <person name="Nagy I."/>
            <person name="Doyle S."/>
            <person name="Anderson J.B."/>
            <person name="Grigoriev I.V."/>
            <person name="Gueldener U."/>
            <person name="Muensterkoetter M."/>
            <person name="Nagy L.G."/>
        </authorList>
    </citation>
    <scope>NUCLEOTIDE SEQUENCE [LARGE SCALE GENOMIC DNA]</scope>
    <source>
        <strain evidence="3">Ar21-2</strain>
    </source>
</reference>
<protein>
    <submittedName>
        <fullName evidence="2">Uncharacterized protein</fullName>
    </submittedName>
</protein>
<gene>
    <name evidence="2" type="ORF">ARMGADRAFT_55010</name>
</gene>
<dbReference type="InParanoid" id="A0A2H3EAL8"/>
<keyword evidence="3" id="KW-1185">Reference proteome</keyword>
<keyword evidence="1" id="KW-1133">Transmembrane helix</keyword>
<dbReference type="AlphaFoldDB" id="A0A2H3EAL8"/>
<organism evidence="2 3">
    <name type="scientific">Armillaria gallica</name>
    <name type="common">Bulbous honey fungus</name>
    <name type="synonym">Armillaria bulbosa</name>
    <dbReference type="NCBI Taxonomy" id="47427"/>
    <lineage>
        <taxon>Eukaryota</taxon>
        <taxon>Fungi</taxon>
        <taxon>Dikarya</taxon>
        <taxon>Basidiomycota</taxon>
        <taxon>Agaricomycotina</taxon>
        <taxon>Agaricomycetes</taxon>
        <taxon>Agaricomycetidae</taxon>
        <taxon>Agaricales</taxon>
        <taxon>Marasmiineae</taxon>
        <taxon>Physalacriaceae</taxon>
        <taxon>Armillaria</taxon>
    </lineage>
</organism>
<accession>A0A2H3EAL8</accession>
<sequence length="112" mass="13048">MSARHKDLLAESTMSLLMSEQTIPRLFVSGTLDCLHATAPHMFIKDGSVRLRIRRVSFFVDDTLFNPKNHRIGYKIFALVYLNLEVLLLYSMLICEVNVCMQMREAKMKLYF</sequence>
<proteinExistence type="predicted"/>
<name>A0A2H3EAL8_ARMGA</name>
<keyword evidence="1" id="KW-0812">Transmembrane</keyword>
<evidence type="ECO:0000313" key="3">
    <source>
        <dbReference type="Proteomes" id="UP000217790"/>
    </source>
</evidence>
<keyword evidence="1" id="KW-0472">Membrane</keyword>